<reference evidence="2" key="1">
    <citation type="submission" date="2023-08" db="EMBL/GenBank/DDBJ databases">
        <title>A de novo genome assembly of Solanum verrucosum Schlechtendal, a Mexican diploid species geographically isolated from the other diploid A-genome species in potato relatives.</title>
        <authorList>
            <person name="Hosaka K."/>
        </authorList>
    </citation>
    <scope>NUCLEOTIDE SEQUENCE</scope>
    <source>
        <tissue evidence="2">Young leaves</tissue>
    </source>
</reference>
<accession>A0AAF0TT14</accession>
<dbReference type="InterPro" id="IPR043502">
    <property type="entry name" value="DNA/RNA_pol_sf"/>
</dbReference>
<evidence type="ECO:0000259" key="1">
    <source>
        <dbReference type="PROSITE" id="PS50878"/>
    </source>
</evidence>
<dbReference type="CDD" id="cd01650">
    <property type="entry name" value="RT_nLTR_like"/>
    <property type="match status" value="1"/>
</dbReference>
<keyword evidence="3" id="KW-1185">Reference proteome</keyword>
<sequence>MRYPSEKFNCSRISRSMTDLSEFIEDMELMDLDLAGGRVHMEEREELLTEPAEIQIEITEYYENLYSETEDWRPKLEMRECPMIDEDDNNQLMAPFEAQKILECIKASVQNFSVEGVFEKSINVTFVTLIPKKIGEEELNDFRPISLVGGVYKIIAKLLAERLKKVMHKLVNKQQMAFIKSRQIMDAMLIANKCVDSKKKDKQPGILCKLDIQKAYDHLNGNFLMKMMQRMGFGQRWLKWIRHCISSVKFSILINRNPCEFFPSNRGLRQGDPLSPFLFILAMEGLSNLFHTARANGWIRGFKVGENTRNNLEITHLQYADDTLVFCGAVKEHMLILRVILNIFEAVSGGRLTLVNSVLDALPSYMMSIFPIPTKVTKRLDAIRMNFLWKDSEDKKKYHLVKWEELLVSNRGGGLNIRDLRTYGYWSKIEQNVRLEMEKKWPSGMTSGVRCGQETLKQAFLELHNLSQA</sequence>
<dbReference type="PANTHER" id="PTHR46890">
    <property type="entry name" value="NON-LTR RETROLELEMENT REVERSE TRANSCRIPTASE-LIKE PROTEIN-RELATED"/>
    <property type="match status" value="1"/>
</dbReference>
<dbReference type="SUPFAM" id="SSF56672">
    <property type="entry name" value="DNA/RNA polymerases"/>
    <property type="match status" value="1"/>
</dbReference>
<dbReference type="Pfam" id="PF00078">
    <property type="entry name" value="RVT_1"/>
    <property type="match status" value="1"/>
</dbReference>
<name>A0AAF0TT14_SOLVR</name>
<proteinExistence type="predicted"/>
<organism evidence="2 3">
    <name type="scientific">Solanum verrucosum</name>
    <dbReference type="NCBI Taxonomy" id="315347"/>
    <lineage>
        <taxon>Eukaryota</taxon>
        <taxon>Viridiplantae</taxon>
        <taxon>Streptophyta</taxon>
        <taxon>Embryophyta</taxon>
        <taxon>Tracheophyta</taxon>
        <taxon>Spermatophyta</taxon>
        <taxon>Magnoliopsida</taxon>
        <taxon>eudicotyledons</taxon>
        <taxon>Gunneridae</taxon>
        <taxon>Pentapetalae</taxon>
        <taxon>asterids</taxon>
        <taxon>lamiids</taxon>
        <taxon>Solanales</taxon>
        <taxon>Solanaceae</taxon>
        <taxon>Solanoideae</taxon>
        <taxon>Solaneae</taxon>
        <taxon>Solanum</taxon>
    </lineage>
</organism>
<dbReference type="PROSITE" id="PS50878">
    <property type="entry name" value="RT_POL"/>
    <property type="match status" value="1"/>
</dbReference>
<gene>
    <name evidence="2" type="ORF">MTR67_018430</name>
</gene>
<evidence type="ECO:0000313" key="2">
    <source>
        <dbReference type="EMBL" id="WMV25045.1"/>
    </source>
</evidence>
<dbReference type="EMBL" id="CP133615">
    <property type="protein sequence ID" value="WMV25045.1"/>
    <property type="molecule type" value="Genomic_DNA"/>
</dbReference>
<feature type="domain" description="Reverse transcriptase" evidence="1">
    <location>
        <begin position="111"/>
        <end position="370"/>
    </location>
</feature>
<dbReference type="InterPro" id="IPR052343">
    <property type="entry name" value="Retrotransposon-Effector_Assoc"/>
</dbReference>
<dbReference type="Proteomes" id="UP001234989">
    <property type="component" value="Chromosome 4"/>
</dbReference>
<dbReference type="AlphaFoldDB" id="A0AAF0TT14"/>
<evidence type="ECO:0000313" key="3">
    <source>
        <dbReference type="Proteomes" id="UP001234989"/>
    </source>
</evidence>
<dbReference type="PANTHER" id="PTHR46890:SF50">
    <property type="entry name" value="RNA-DIRECTED DNA POLYMERASE, EUKARYOTA, REVERSE TRANSCRIPTASE ZINC-BINDING DOMAIN PROTEIN-RELATED"/>
    <property type="match status" value="1"/>
</dbReference>
<protein>
    <recommendedName>
        <fullName evidence="1">Reverse transcriptase domain-containing protein</fullName>
    </recommendedName>
</protein>
<dbReference type="InterPro" id="IPR000477">
    <property type="entry name" value="RT_dom"/>
</dbReference>